<dbReference type="EMBL" id="AWGJ01000014">
    <property type="protein sequence ID" value="ODN72993.1"/>
    <property type="molecule type" value="Genomic_DNA"/>
</dbReference>
<gene>
    <name evidence="4" type="ORF">L202_08389</name>
</gene>
<dbReference type="Gene3D" id="2.60.120.10">
    <property type="entry name" value="Jelly Rolls"/>
    <property type="match status" value="1"/>
</dbReference>
<dbReference type="PANTHER" id="PTHR35848">
    <property type="entry name" value="OXALATE-BINDING PROTEIN"/>
    <property type="match status" value="1"/>
</dbReference>
<protein>
    <recommendedName>
        <fullName evidence="3">Cupin type-2 domain-containing protein</fullName>
    </recommendedName>
</protein>
<evidence type="ECO:0000259" key="3">
    <source>
        <dbReference type="Pfam" id="PF07883"/>
    </source>
</evidence>
<evidence type="ECO:0000313" key="5">
    <source>
        <dbReference type="Proteomes" id="UP000094065"/>
    </source>
</evidence>
<proteinExistence type="predicted"/>
<dbReference type="SUPFAM" id="SSF51182">
    <property type="entry name" value="RmlC-like cupins"/>
    <property type="match status" value="1"/>
</dbReference>
<dbReference type="InterPro" id="IPR013096">
    <property type="entry name" value="Cupin_2"/>
</dbReference>
<organism evidence="4 5">
    <name type="scientific">Cryptococcus amylolentus CBS 6039</name>
    <dbReference type="NCBI Taxonomy" id="1295533"/>
    <lineage>
        <taxon>Eukaryota</taxon>
        <taxon>Fungi</taxon>
        <taxon>Dikarya</taxon>
        <taxon>Basidiomycota</taxon>
        <taxon>Agaricomycotina</taxon>
        <taxon>Tremellomycetes</taxon>
        <taxon>Tremellales</taxon>
        <taxon>Cryptococcaceae</taxon>
        <taxon>Cryptococcus</taxon>
    </lineage>
</organism>
<name>A0A1E3H9K4_9TREE</name>
<dbReference type="InterPro" id="IPR011051">
    <property type="entry name" value="RmlC_Cupin_sf"/>
</dbReference>
<keyword evidence="5" id="KW-1185">Reference proteome</keyword>
<dbReference type="OrthoDB" id="3511549at2759"/>
<dbReference type="Pfam" id="PF07883">
    <property type="entry name" value="Cupin_2"/>
    <property type="match status" value="1"/>
</dbReference>
<accession>A0A1E3H9K4</accession>
<feature type="compositionally biased region" description="Polar residues" evidence="2">
    <location>
        <begin position="1"/>
        <end position="15"/>
    </location>
</feature>
<dbReference type="RefSeq" id="XP_018988934.1">
    <property type="nucleotide sequence ID" value="XM_019143270.1"/>
</dbReference>
<dbReference type="InterPro" id="IPR051610">
    <property type="entry name" value="GPI/OXD"/>
</dbReference>
<evidence type="ECO:0000313" key="4">
    <source>
        <dbReference type="EMBL" id="ODN72993.1"/>
    </source>
</evidence>
<dbReference type="GO" id="GO:0046872">
    <property type="term" value="F:metal ion binding"/>
    <property type="evidence" value="ECO:0007669"/>
    <property type="project" value="UniProtKB-KW"/>
</dbReference>
<evidence type="ECO:0000256" key="1">
    <source>
        <dbReference type="ARBA" id="ARBA00022723"/>
    </source>
</evidence>
<keyword evidence="1" id="KW-0479">Metal-binding</keyword>
<dbReference type="GeneID" id="30159698"/>
<comment type="caution">
    <text evidence="4">The sequence shown here is derived from an EMBL/GenBank/DDBJ whole genome shotgun (WGS) entry which is preliminary data.</text>
</comment>
<reference evidence="4 5" key="1">
    <citation type="submission" date="2016-06" db="EMBL/GenBank/DDBJ databases">
        <title>Evolution of pathogenesis and genome organization in the Tremellales.</title>
        <authorList>
            <person name="Cuomo C."/>
            <person name="Litvintseva A."/>
            <person name="Heitman J."/>
            <person name="Chen Y."/>
            <person name="Sun S."/>
            <person name="Springer D."/>
            <person name="Dromer F."/>
            <person name="Young S."/>
            <person name="Zeng Q."/>
            <person name="Chapman S."/>
            <person name="Gujja S."/>
            <person name="Saif S."/>
            <person name="Birren B."/>
        </authorList>
    </citation>
    <scope>NUCLEOTIDE SEQUENCE [LARGE SCALE GENOMIC DNA]</scope>
    <source>
        <strain evidence="4 5">CBS 6039</strain>
    </source>
</reference>
<dbReference type="CDD" id="cd02208">
    <property type="entry name" value="cupin_RmlC-like"/>
    <property type="match status" value="1"/>
</dbReference>
<feature type="region of interest" description="Disordered" evidence="2">
    <location>
        <begin position="1"/>
        <end position="23"/>
    </location>
</feature>
<dbReference type="InterPro" id="IPR014710">
    <property type="entry name" value="RmlC-like_jellyroll"/>
</dbReference>
<feature type="domain" description="Cupin type-2" evidence="3">
    <location>
        <begin position="38"/>
        <end position="110"/>
    </location>
</feature>
<dbReference type="Proteomes" id="UP000094065">
    <property type="component" value="Unassembled WGS sequence"/>
</dbReference>
<evidence type="ECO:0000256" key="2">
    <source>
        <dbReference type="SAM" id="MobiDB-lite"/>
    </source>
</evidence>
<sequence>MGITHVTSASLQTSGGQTGGMDRRNALVGISDQLSGSLMISQPHTISAIHHHQSQDTIIYSISGRGALITLEDGKEVKREMNPGDWALIPAGVEHQEANVGEDEVHWVIVRGGRVPEVKNVEGWST</sequence>
<dbReference type="PANTHER" id="PTHR35848:SF6">
    <property type="entry name" value="CUPIN TYPE-2 DOMAIN-CONTAINING PROTEIN"/>
    <property type="match status" value="1"/>
</dbReference>
<dbReference type="AlphaFoldDB" id="A0A1E3H9K4"/>